<evidence type="ECO:0000256" key="9">
    <source>
        <dbReference type="ARBA" id="ARBA00023136"/>
    </source>
</evidence>
<dbReference type="EMBL" id="HBEG01028418">
    <property type="protein sequence ID" value="CAD8365233.1"/>
    <property type="molecule type" value="Transcribed_RNA"/>
</dbReference>
<sequence>MRSLKRANSARCSTLLVLGGLAALLCSLVRNSRTPCLVEVGTAAVDPDVLFNVVFWCLVLACASLKVATRERSSARAESRPMRESEPTRDMLLLRRRFLPVFWFFKMADWLQGPYFYDVYISKVIDGEPATTDLVARFFLTGFVSSALMGALIGRLVDGRGRKAGSLAFTAFYALSALSTRANSLPLLYAGRVAGGIGTSLLFSAPEAWFVGEHQRGGFDSQWLSDTFGLAYIGDSIVAISAGQFAGLVAAQGGPSAPFMLSLLFLACGAMVVLATWRENTAATATSGVASVDPKDRGVSIADAWRHIVADPRILCVGAVQALFEGAMYIFVLQWPPAVIGVLPGQDVPFGKVFSCLMASCMVGSSVFGPFTRIQPVEKAAAGMLLVAAVAMGIATNWSGSLPCVLTSFFLFEACVGFYFPAMGTLRSKYLPDSHRGVMMAMIRIPENIIVVTVMLTIQGLGLQGSLACSTAALALAFLAMLRLCTLKGRAGGALA</sequence>
<dbReference type="GO" id="GO:0006811">
    <property type="term" value="P:monoatomic ion transport"/>
    <property type="evidence" value="ECO:0007669"/>
    <property type="project" value="UniProtKB-KW"/>
</dbReference>
<comment type="subcellular location">
    <subcellularLocation>
        <location evidence="2">Cell membrane</location>
        <topology evidence="2">Multi-pass membrane protein</topology>
    </subcellularLocation>
</comment>
<dbReference type="GO" id="GO:0005886">
    <property type="term" value="C:plasma membrane"/>
    <property type="evidence" value="ECO:0007669"/>
    <property type="project" value="UniProtKB-SubCell"/>
</dbReference>
<keyword evidence="7 12" id="KW-1133">Transmembrane helix</keyword>
<evidence type="ECO:0000256" key="1">
    <source>
        <dbReference type="ARBA" id="ARBA00003019"/>
    </source>
</evidence>
<dbReference type="GO" id="GO:0015098">
    <property type="term" value="F:molybdate ion transmembrane transporter activity"/>
    <property type="evidence" value="ECO:0007669"/>
    <property type="project" value="InterPro"/>
</dbReference>
<dbReference type="SUPFAM" id="SSF103473">
    <property type="entry name" value="MFS general substrate transporter"/>
    <property type="match status" value="1"/>
</dbReference>
<proteinExistence type="predicted"/>
<evidence type="ECO:0000256" key="8">
    <source>
        <dbReference type="ARBA" id="ARBA00023065"/>
    </source>
</evidence>
<dbReference type="PANTHER" id="PTHR23516">
    <property type="entry name" value="SAM (S-ADENOSYL METHIONINE) TRANSPORTER"/>
    <property type="match status" value="1"/>
</dbReference>
<feature type="transmembrane region" description="Helical" evidence="12">
    <location>
        <begin position="380"/>
        <end position="399"/>
    </location>
</feature>
<accession>A0A7S0FKK6</accession>
<keyword evidence="8" id="KW-0406">Ion transport</keyword>
<dbReference type="Gene3D" id="1.20.1250.20">
    <property type="entry name" value="MFS general substrate transporter like domains"/>
    <property type="match status" value="1"/>
</dbReference>
<evidence type="ECO:0000256" key="6">
    <source>
        <dbReference type="ARBA" id="ARBA00022692"/>
    </source>
</evidence>
<keyword evidence="6 12" id="KW-0812">Transmembrane</keyword>
<feature type="transmembrane region" description="Helical" evidence="12">
    <location>
        <begin position="257"/>
        <end position="277"/>
    </location>
</feature>
<feature type="transmembrane region" description="Helical" evidence="12">
    <location>
        <begin position="137"/>
        <end position="157"/>
    </location>
</feature>
<feature type="transmembrane region" description="Helical" evidence="12">
    <location>
        <begin position="405"/>
        <end position="426"/>
    </location>
</feature>
<organism evidence="13">
    <name type="scientific">Pyrodinium bahamense</name>
    <dbReference type="NCBI Taxonomy" id="73915"/>
    <lineage>
        <taxon>Eukaryota</taxon>
        <taxon>Sar</taxon>
        <taxon>Alveolata</taxon>
        <taxon>Dinophyceae</taxon>
        <taxon>Gonyaulacales</taxon>
        <taxon>Pyrocystaceae</taxon>
        <taxon>Pyrodinium</taxon>
    </lineage>
</organism>
<feature type="transmembrane region" description="Helical" evidence="12">
    <location>
        <begin position="314"/>
        <end position="336"/>
    </location>
</feature>
<evidence type="ECO:0000256" key="2">
    <source>
        <dbReference type="ARBA" id="ARBA00004651"/>
    </source>
</evidence>
<gene>
    <name evidence="13" type="ORF">PBAH0796_LOCUS17277</name>
</gene>
<dbReference type="InterPro" id="IPR036259">
    <property type="entry name" value="MFS_trans_sf"/>
</dbReference>
<dbReference type="Pfam" id="PF05631">
    <property type="entry name" value="MFS_5"/>
    <property type="match status" value="1"/>
</dbReference>
<name>A0A7S0FKK6_9DINO</name>
<evidence type="ECO:0000313" key="13">
    <source>
        <dbReference type="EMBL" id="CAD8365233.1"/>
    </source>
</evidence>
<evidence type="ECO:0000256" key="3">
    <source>
        <dbReference type="ARBA" id="ARBA00021242"/>
    </source>
</evidence>
<keyword evidence="9 12" id="KW-0472">Membrane</keyword>
<evidence type="ECO:0000256" key="12">
    <source>
        <dbReference type="SAM" id="Phobius"/>
    </source>
</evidence>
<feature type="transmembrane region" description="Helical" evidence="12">
    <location>
        <begin position="464"/>
        <end position="482"/>
    </location>
</feature>
<evidence type="ECO:0000256" key="10">
    <source>
        <dbReference type="ARBA" id="ARBA00030646"/>
    </source>
</evidence>
<keyword evidence="4" id="KW-0813">Transport</keyword>
<comment type="function">
    <text evidence="1">Mediates high-affinity intracellular uptake of the rare oligo-element molybdenum.</text>
</comment>
<evidence type="ECO:0000256" key="5">
    <source>
        <dbReference type="ARBA" id="ARBA00022475"/>
    </source>
</evidence>
<keyword evidence="5" id="KW-1003">Cell membrane</keyword>
<feature type="transmembrane region" description="Helical" evidence="12">
    <location>
        <begin position="98"/>
        <end position="117"/>
    </location>
</feature>
<evidence type="ECO:0000256" key="11">
    <source>
        <dbReference type="ARBA" id="ARBA00032555"/>
    </source>
</evidence>
<reference evidence="13" key="1">
    <citation type="submission" date="2021-01" db="EMBL/GenBank/DDBJ databases">
        <authorList>
            <person name="Corre E."/>
            <person name="Pelletier E."/>
            <person name="Niang G."/>
            <person name="Scheremetjew M."/>
            <person name="Finn R."/>
            <person name="Kale V."/>
            <person name="Holt S."/>
            <person name="Cochrane G."/>
            <person name="Meng A."/>
            <person name="Brown T."/>
            <person name="Cohen L."/>
        </authorList>
    </citation>
    <scope>NUCLEOTIDE SEQUENCE</scope>
    <source>
        <strain evidence="13">Pbaha01</strain>
    </source>
</reference>
<feature type="transmembrane region" description="Helical" evidence="12">
    <location>
        <begin position="50"/>
        <end position="68"/>
    </location>
</feature>
<evidence type="ECO:0000256" key="4">
    <source>
        <dbReference type="ARBA" id="ARBA00022448"/>
    </source>
</evidence>
<dbReference type="AlphaFoldDB" id="A0A7S0FKK6"/>
<protein>
    <recommendedName>
        <fullName evidence="3">Molybdate-anion transporter</fullName>
    </recommendedName>
    <alternativeName>
        <fullName evidence="10">Major facilitator superfamily domain-containing protein 5</fullName>
    </alternativeName>
    <alternativeName>
        <fullName evidence="11">Molybdate transporter 2 homolog</fullName>
    </alternativeName>
</protein>
<dbReference type="InterPro" id="IPR008509">
    <property type="entry name" value="MOT2/MFSD5"/>
</dbReference>
<dbReference type="PANTHER" id="PTHR23516:SF1">
    <property type="entry name" value="MOLYBDATE-ANION TRANSPORTER"/>
    <property type="match status" value="1"/>
</dbReference>
<feature type="transmembrane region" description="Helical" evidence="12">
    <location>
        <begin position="230"/>
        <end position="251"/>
    </location>
</feature>
<evidence type="ECO:0000256" key="7">
    <source>
        <dbReference type="ARBA" id="ARBA00022989"/>
    </source>
</evidence>